<dbReference type="AlphaFoldDB" id="A0A167YNR0"/>
<reference evidence="2 3" key="1">
    <citation type="journal article" date="2016" name="Genome Biol. Evol.">
        <title>Divergent and convergent evolution of fungal pathogenicity.</title>
        <authorList>
            <person name="Shang Y."/>
            <person name="Xiao G."/>
            <person name="Zheng P."/>
            <person name="Cen K."/>
            <person name="Zhan S."/>
            <person name="Wang C."/>
        </authorList>
    </citation>
    <scope>NUCLEOTIDE SEQUENCE [LARGE SCALE GENOMIC DNA]</scope>
    <source>
        <strain evidence="2 3">ARSEF 7405</strain>
    </source>
</reference>
<dbReference type="EMBL" id="AZGZ01000013">
    <property type="protein sequence ID" value="KZZ91569.1"/>
    <property type="molecule type" value="Genomic_DNA"/>
</dbReference>
<feature type="compositionally biased region" description="Basic and acidic residues" evidence="1">
    <location>
        <begin position="129"/>
        <end position="150"/>
    </location>
</feature>
<name>A0A167YNR0_9EURO</name>
<accession>A0A167YNR0</accession>
<feature type="region of interest" description="Disordered" evidence="1">
    <location>
        <begin position="127"/>
        <end position="150"/>
    </location>
</feature>
<feature type="compositionally biased region" description="Basic and acidic residues" evidence="1">
    <location>
        <begin position="300"/>
        <end position="320"/>
    </location>
</feature>
<feature type="compositionally biased region" description="Low complexity" evidence="1">
    <location>
        <begin position="48"/>
        <end position="62"/>
    </location>
</feature>
<gene>
    <name evidence="2" type="ORF">AAP_03275</name>
</gene>
<organism evidence="2 3">
    <name type="scientific">Ascosphaera apis ARSEF 7405</name>
    <dbReference type="NCBI Taxonomy" id="392613"/>
    <lineage>
        <taxon>Eukaryota</taxon>
        <taxon>Fungi</taxon>
        <taxon>Dikarya</taxon>
        <taxon>Ascomycota</taxon>
        <taxon>Pezizomycotina</taxon>
        <taxon>Eurotiomycetes</taxon>
        <taxon>Eurotiomycetidae</taxon>
        <taxon>Onygenales</taxon>
        <taxon>Ascosphaeraceae</taxon>
        <taxon>Ascosphaera</taxon>
    </lineage>
</organism>
<feature type="region of interest" description="Disordered" evidence="1">
    <location>
        <begin position="290"/>
        <end position="327"/>
    </location>
</feature>
<feature type="region of interest" description="Disordered" evidence="1">
    <location>
        <begin position="231"/>
        <end position="275"/>
    </location>
</feature>
<keyword evidence="3" id="KW-1185">Reference proteome</keyword>
<proteinExistence type="predicted"/>
<evidence type="ECO:0000313" key="2">
    <source>
        <dbReference type="EMBL" id="KZZ91569.1"/>
    </source>
</evidence>
<comment type="caution">
    <text evidence="2">The sequence shown here is derived from an EMBL/GenBank/DDBJ whole genome shotgun (WGS) entry which is preliminary data.</text>
</comment>
<dbReference type="OrthoDB" id="4924482at2759"/>
<protein>
    <submittedName>
        <fullName evidence="2">Uncharacterized protein</fullName>
    </submittedName>
</protein>
<evidence type="ECO:0000256" key="1">
    <source>
        <dbReference type="SAM" id="MobiDB-lite"/>
    </source>
</evidence>
<feature type="compositionally biased region" description="Low complexity" evidence="1">
    <location>
        <begin position="255"/>
        <end position="275"/>
    </location>
</feature>
<feature type="compositionally biased region" description="Acidic residues" evidence="1">
    <location>
        <begin position="290"/>
        <end position="299"/>
    </location>
</feature>
<feature type="region of interest" description="Disordered" evidence="1">
    <location>
        <begin position="1"/>
        <end position="62"/>
    </location>
</feature>
<feature type="compositionally biased region" description="Low complexity" evidence="1">
    <location>
        <begin position="20"/>
        <end position="33"/>
    </location>
</feature>
<evidence type="ECO:0000313" key="3">
    <source>
        <dbReference type="Proteomes" id="UP000242877"/>
    </source>
</evidence>
<sequence>MNASPLNCGTGIPAATDSKSANNPATAAATPASTETRKSTGGGKDTGAMATPNTNTPRPTITTANICTINTINTVSDEKGGAMDSGNIYKSVEIPSLTDTDWWLLSSEYIKDSSDIDIDINTSTTTATKDTKTKTKTKIETENKEQDKKKDTENWDIDIDIDTEKLLTSFIMATSAESPTQINWNNPPVTKRYTPPSHEKSATAIRSMLDAAAAVAPSPSLASAAAWSPVDVEGDDGNGNEGGRPASEAVNIPENANSSATRTSTTEVPATRTTGDTRATTITVTSALAEEEGDYDDNEDHLHHTTEDLTHMSPPERHETFSSLEPPMSYNQNKARLFLAIYHRNEISVGTTRDMLGVNAFQWAFIYASKDFRRCYKLYAPSGIPSNPPLTDAVSLSHEPIRPEEIIAESIRGPPSEGNFLGLVLLSKVSVDVPLERIIDEILKVHLSTSSSSSISGAIQPHTPATWTWAAVKRLRRMNRSLVPNAVDDLESRALRFADKRMRNVVGRAKRQRTHWILNITDLGKPVASPADLGDTWQKVLTKCVGEEVTLRVQRRMRRMGLTRKER</sequence>
<dbReference type="VEuPathDB" id="FungiDB:AAP_03275"/>
<dbReference type="Proteomes" id="UP000242877">
    <property type="component" value="Unassembled WGS sequence"/>
</dbReference>